<dbReference type="InterPro" id="IPR030678">
    <property type="entry name" value="Peptide/Ni-bd"/>
</dbReference>
<dbReference type="PIRSF" id="PIRSF002741">
    <property type="entry name" value="MppA"/>
    <property type="match status" value="1"/>
</dbReference>
<dbReference type="EMBL" id="JBEDNP010000004">
    <property type="protein sequence ID" value="MEQ3539060.1"/>
    <property type="molecule type" value="Genomic_DNA"/>
</dbReference>
<comment type="similarity">
    <text evidence="1">Belongs to the bacterial solute-binding protein 5 family.</text>
</comment>
<reference evidence="5 6" key="1">
    <citation type="submission" date="2024-03" db="EMBL/GenBank/DDBJ databases">
        <title>Draft genome sequence of Pseudonocardia tropica JCM 19149.</title>
        <authorList>
            <person name="Butdee W."/>
            <person name="Duangmal K."/>
        </authorList>
    </citation>
    <scope>NUCLEOTIDE SEQUENCE [LARGE SCALE GENOMIC DNA]</scope>
    <source>
        <strain evidence="5 6">JCM 19149</strain>
    </source>
</reference>
<dbReference type="Pfam" id="PF00496">
    <property type="entry name" value="SBP_bac_5"/>
    <property type="match status" value="1"/>
</dbReference>
<dbReference type="PANTHER" id="PTHR30290">
    <property type="entry name" value="PERIPLASMIC BINDING COMPONENT OF ABC TRANSPORTER"/>
    <property type="match status" value="1"/>
</dbReference>
<name>A0ABV1JT20_9PSEU</name>
<comment type="caution">
    <text evidence="5">The sequence shown here is derived from an EMBL/GenBank/DDBJ whole genome shotgun (WGS) entry which is preliminary data.</text>
</comment>
<evidence type="ECO:0000313" key="6">
    <source>
        <dbReference type="Proteomes" id="UP001464923"/>
    </source>
</evidence>
<dbReference type="RefSeq" id="WP_345651985.1">
    <property type="nucleotide sequence ID" value="NZ_BAABLY010000082.1"/>
</dbReference>
<dbReference type="Gene3D" id="3.40.190.10">
    <property type="entry name" value="Periplasmic binding protein-like II"/>
    <property type="match status" value="1"/>
</dbReference>
<dbReference type="Proteomes" id="UP001464923">
    <property type="component" value="Unassembled WGS sequence"/>
</dbReference>
<feature type="domain" description="Solute-binding protein family 5" evidence="4">
    <location>
        <begin position="101"/>
        <end position="447"/>
    </location>
</feature>
<sequence length="540" mass="58410">MTPRLLTSPLDRRSLLRRAGLGALVAGAAGAGLTGCASAVDERRAAGNAAASAPVRGGTLKLAVRTDLVPGNFLTNSNDGVTTTVGLVYDTLVRRPNTEFEPRPRLATSWEISPDGRTVTLQLRDDVFFHGRGTERGRPFTSKDVEFSIRTYADPKWIAQLRSTAAAVTSFDTSQPHRVVLGLADPLSNILDLLDTVPILDSETIDALGRGEAFVGTGPFRFESWTPNTSIAYVRNEHFRDPERPYLDRVELSIGGDAQALLAGLRSNRFDVVNGLPFRDIATLDAAEGFHAITLEGAELQTYVGANVTAPGLSDVRVRQAVAYAVDRQRVVDEVLRGSGYPVNLPWPKSSPAYDEARNATYSRNLDRARALVAEVGTVPPQPLTFQANHPVHEPVAQIVQANLAEIGITTTLQPVEAAQFVKQLIGAQFPGLWTTFHSWAQHTPSTLTVSAYPFNAQKNASRFVSPDYQRAAATAWTLPATDTAGLGRAYTALSDELLEHLFLVEIGVVLNQFAASDRVQGVGWTKRSEIDLTDAFTAA</sequence>
<evidence type="ECO:0000259" key="4">
    <source>
        <dbReference type="Pfam" id="PF00496"/>
    </source>
</evidence>
<evidence type="ECO:0000313" key="5">
    <source>
        <dbReference type="EMBL" id="MEQ3539060.1"/>
    </source>
</evidence>
<keyword evidence="6" id="KW-1185">Reference proteome</keyword>
<gene>
    <name evidence="5" type="ORF">WHI96_09520</name>
</gene>
<dbReference type="CDD" id="cd00995">
    <property type="entry name" value="PBP2_NikA_DppA_OppA_like"/>
    <property type="match status" value="1"/>
</dbReference>
<accession>A0ABV1JT20</accession>
<organism evidence="5 6">
    <name type="scientific">Pseudonocardia tropica</name>
    <dbReference type="NCBI Taxonomy" id="681289"/>
    <lineage>
        <taxon>Bacteria</taxon>
        <taxon>Bacillati</taxon>
        <taxon>Actinomycetota</taxon>
        <taxon>Actinomycetes</taxon>
        <taxon>Pseudonocardiales</taxon>
        <taxon>Pseudonocardiaceae</taxon>
        <taxon>Pseudonocardia</taxon>
    </lineage>
</organism>
<dbReference type="PROSITE" id="PS51318">
    <property type="entry name" value="TAT"/>
    <property type="match status" value="1"/>
</dbReference>
<evidence type="ECO:0000256" key="3">
    <source>
        <dbReference type="ARBA" id="ARBA00022729"/>
    </source>
</evidence>
<evidence type="ECO:0000256" key="1">
    <source>
        <dbReference type="ARBA" id="ARBA00005695"/>
    </source>
</evidence>
<keyword evidence="2" id="KW-0813">Transport</keyword>
<dbReference type="InterPro" id="IPR000914">
    <property type="entry name" value="SBP_5_dom"/>
</dbReference>
<dbReference type="InterPro" id="IPR006311">
    <property type="entry name" value="TAT_signal"/>
</dbReference>
<proteinExistence type="inferred from homology"/>
<evidence type="ECO:0000256" key="2">
    <source>
        <dbReference type="ARBA" id="ARBA00022448"/>
    </source>
</evidence>
<protein>
    <submittedName>
        <fullName evidence="5">ABC transporter substrate-binding protein</fullName>
    </submittedName>
</protein>
<dbReference type="Gene3D" id="3.10.105.10">
    <property type="entry name" value="Dipeptide-binding Protein, Domain 3"/>
    <property type="match status" value="1"/>
</dbReference>
<dbReference type="SUPFAM" id="SSF53850">
    <property type="entry name" value="Periplasmic binding protein-like II"/>
    <property type="match status" value="1"/>
</dbReference>
<dbReference type="PANTHER" id="PTHR30290:SF9">
    <property type="entry name" value="OLIGOPEPTIDE-BINDING PROTEIN APPA"/>
    <property type="match status" value="1"/>
</dbReference>
<keyword evidence="3" id="KW-0732">Signal</keyword>
<dbReference type="InterPro" id="IPR039424">
    <property type="entry name" value="SBP_5"/>
</dbReference>